<feature type="chain" id="PRO_5031192660" description="Ice-binding protein C-terminal domain-containing protein" evidence="1">
    <location>
        <begin position="22"/>
        <end position="229"/>
    </location>
</feature>
<gene>
    <name evidence="3" type="ordered locus">Despr_0068</name>
</gene>
<keyword evidence="1" id="KW-0732">Signal</keyword>
<dbReference type="Proteomes" id="UP000006365">
    <property type="component" value="Chromosome"/>
</dbReference>
<evidence type="ECO:0000256" key="1">
    <source>
        <dbReference type="SAM" id="SignalP"/>
    </source>
</evidence>
<dbReference type="EMBL" id="CP002364">
    <property type="protein sequence ID" value="ADW16262.1"/>
    <property type="molecule type" value="Genomic_DNA"/>
</dbReference>
<keyword evidence="4" id="KW-1185">Reference proteome</keyword>
<proteinExistence type="predicted"/>
<evidence type="ECO:0000313" key="4">
    <source>
        <dbReference type="Proteomes" id="UP000006365"/>
    </source>
</evidence>
<sequence length="229" mass="24994">MKKQMIILAGLLALCPLTAAADAVSTGYMQIGYNQPVVQTSLGNWYTDYEITASSLGELALQSSEVFCVEHADLNKNYAEYAFYRIDEQLDTDYGGGDAAYLDKLIQASWIATWALTSNQTDAKTIGQLAIWHVMLGATIAETNSYYGQVMQLLYPAYNTAKEDGTYNDYVDDWLLAVNPAVTNGEIPLGVPGQNFLVKANSPVPEPATMFLFGTGMAGLAGMIRRKRS</sequence>
<dbReference type="KEGG" id="dpr:Despr_0068"/>
<dbReference type="RefSeq" id="WP_015722810.1">
    <property type="nucleotide sequence ID" value="NC_014972.1"/>
</dbReference>
<organism evidence="3 4">
    <name type="scientific">Desulfobulbus propionicus (strain ATCC 33891 / DSM 2032 / VKM B-1956 / 1pr3)</name>
    <dbReference type="NCBI Taxonomy" id="577650"/>
    <lineage>
        <taxon>Bacteria</taxon>
        <taxon>Pseudomonadati</taxon>
        <taxon>Thermodesulfobacteriota</taxon>
        <taxon>Desulfobulbia</taxon>
        <taxon>Desulfobulbales</taxon>
        <taxon>Desulfobulbaceae</taxon>
        <taxon>Desulfobulbus</taxon>
    </lineage>
</organism>
<dbReference type="NCBIfam" id="TIGR02595">
    <property type="entry name" value="PEP_CTERM"/>
    <property type="match status" value="1"/>
</dbReference>
<accession>A0A7U3YIX6</accession>
<feature type="signal peptide" evidence="1">
    <location>
        <begin position="1"/>
        <end position="21"/>
    </location>
</feature>
<feature type="domain" description="Ice-binding protein C-terminal" evidence="2">
    <location>
        <begin position="203"/>
        <end position="226"/>
    </location>
</feature>
<evidence type="ECO:0000313" key="3">
    <source>
        <dbReference type="EMBL" id="ADW16262.1"/>
    </source>
</evidence>
<evidence type="ECO:0000259" key="2">
    <source>
        <dbReference type="Pfam" id="PF07589"/>
    </source>
</evidence>
<dbReference type="InterPro" id="IPR013424">
    <property type="entry name" value="Ice-binding_C"/>
</dbReference>
<reference evidence="3 4" key="1">
    <citation type="journal article" date="2011" name="Stand. Genomic Sci.">
        <title>Complete genome sequence of Desulfobulbus propionicus type strain (1pr3).</title>
        <authorList>
            <person name="Pagani I."/>
            <person name="Lapidus A."/>
            <person name="Nolan M."/>
            <person name="Lucas S."/>
            <person name="Hammon N."/>
            <person name="Deshpande S."/>
            <person name="Cheng J.F."/>
            <person name="Chertkov O."/>
            <person name="Davenport K."/>
            <person name="Tapia R."/>
            <person name="Han C."/>
            <person name="Goodwin L."/>
            <person name="Pitluck S."/>
            <person name="Liolios K."/>
            <person name="Mavromatis K."/>
            <person name="Ivanova N."/>
            <person name="Mikhailova N."/>
            <person name="Pati A."/>
            <person name="Chen A."/>
            <person name="Palaniappan K."/>
            <person name="Land M."/>
            <person name="Hauser L."/>
            <person name="Chang Y.J."/>
            <person name="Jeffries C.D."/>
            <person name="Detter J.C."/>
            <person name="Brambilla E."/>
            <person name="Kannan K.P."/>
            <person name="Djao O.D."/>
            <person name="Rohde M."/>
            <person name="Pukall R."/>
            <person name="Spring S."/>
            <person name="Goker M."/>
            <person name="Sikorski J."/>
            <person name="Woyke T."/>
            <person name="Bristow J."/>
            <person name="Eisen J.A."/>
            <person name="Markowitz V."/>
            <person name="Hugenholtz P."/>
            <person name="Kyrpides N.C."/>
            <person name="Klenk H.P."/>
        </authorList>
    </citation>
    <scope>NUCLEOTIDE SEQUENCE [LARGE SCALE GENOMIC DNA]</scope>
    <source>
        <strain evidence="4">ATCC 33891 / DSM 2032 / 1pr3</strain>
    </source>
</reference>
<protein>
    <recommendedName>
        <fullName evidence="2">Ice-binding protein C-terminal domain-containing protein</fullName>
    </recommendedName>
</protein>
<dbReference type="AlphaFoldDB" id="A0A7U3YIX6"/>
<dbReference type="Pfam" id="PF07589">
    <property type="entry name" value="PEP-CTERM"/>
    <property type="match status" value="1"/>
</dbReference>
<name>A0A7U3YIX6_DESPD</name>